<dbReference type="WBParaSite" id="PSAMB.scaffold8178size6525.g31060.t1">
    <property type="protein sequence ID" value="PSAMB.scaffold8178size6525.g31060.t1"/>
    <property type="gene ID" value="PSAMB.scaffold8178size6525.g31060"/>
</dbReference>
<feature type="compositionally biased region" description="Low complexity" evidence="1">
    <location>
        <begin position="98"/>
        <end position="109"/>
    </location>
</feature>
<reference evidence="3" key="1">
    <citation type="submission" date="2022-11" db="UniProtKB">
        <authorList>
            <consortium name="WormBaseParasite"/>
        </authorList>
    </citation>
    <scope>IDENTIFICATION</scope>
</reference>
<keyword evidence="2" id="KW-1185">Reference proteome</keyword>
<name>A0A914XGD8_9BILA</name>
<sequence>MNGAERGAYGVRKRMTGGGSGTLGGGWGEGGDRERERLSRRISSGTGGSNRSADDEGRIGTVPGRFIRESCARTADNHAGRARASAAVAEEGREGRTRLPPRSSSSPRLCSCPAWTVGIR</sequence>
<feature type="compositionally biased region" description="Gly residues" evidence="1">
    <location>
        <begin position="16"/>
        <end position="29"/>
    </location>
</feature>
<feature type="compositionally biased region" description="Basic and acidic residues" evidence="1">
    <location>
        <begin position="30"/>
        <end position="39"/>
    </location>
</feature>
<dbReference type="AlphaFoldDB" id="A0A914XGD8"/>
<dbReference type="Proteomes" id="UP000887566">
    <property type="component" value="Unplaced"/>
</dbReference>
<evidence type="ECO:0000313" key="3">
    <source>
        <dbReference type="WBParaSite" id="PSAMB.scaffold8178size6525.g31060.t1"/>
    </source>
</evidence>
<feature type="region of interest" description="Disordered" evidence="1">
    <location>
        <begin position="74"/>
        <end position="109"/>
    </location>
</feature>
<proteinExistence type="predicted"/>
<evidence type="ECO:0000313" key="2">
    <source>
        <dbReference type="Proteomes" id="UP000887566"/>
    </source>
</evidence>
<feature type="region of interest" description="Disordered" evidence="1">
    <location>
        <begin position="1"/>
        <end position="62"/>
    </location>
</feature>
<organism evidence="2 3">
    <name type="scientific">Plectus sambesii</name>
    <dbReference type="NCBI Taxonomy" id="2011161"/>
    <lineage>
        <taxon>Eukaryota</taxon>
        <taxon>Metazoa</taxon>
        <taxon>Ecdysozoa</taxon>
        <taxon>Nematoda</taxon>
        <taxon>Chromadorea</taxon>
        <taxon>Plectida</taxon>
        <taxon>Plectina</taxon>
        <taxon>Plectoidea</taxon>
        <taxon>Plectidae</taxon>
        <taxon>Plectus</taxon>
    </lineage>
</organism>
<protein>
    <submittedName>
        <fullName evidence="3">Uncharacterized protein</fullName>
    </submittedName>
</protein>
<evidence type="ECO:0000256" key="1">
    <source>
        <dbReference type="SAM" id="MobiDB-lite"/>
    </source>
</evidence>
<accession>A0A914XGD8</accession>